<feature type="domain" description="Helicase ATP-binding" evidence="7">
    <location>
        <begin position="143"/>
        <end position="296"/>
    </location>
</feature>
<organism evidence="8">
    <name type="scientific">Solanum lycopersicum</name>
    <name type="common">Tomato</name>
    <name type="synonym">Lycopersicon esculentum</name>
    <dbReference type="NCBI Taxonomy" id="4081"/>
    <lineage>
        <taxon>Eukaryota</taxon>
        <taxon>Viridiplantae</taxon>
        <taxon>Streptophyta</taxon>
        <taxon>Embryophyta</taxon>
        <taxon>Tracheophyta</taxon>
        <taxon>Spermatophyta</taxon>
        <taxon>Magnoliopsida</taxon>
        <taxon>eudicotyledons</taxon>
        <taxon>Gunneridae</taxon>
        <taxon>Pentapetalae</taxon>
        <taxon>asterids</taxon>
        <taxon>lamiids</taxon>
        <taxon>Solanales</taxon>
        <taxon>Solanaceae</taxon>
        <taxon>Solanoideae</taxon>
        <taxon>Solaneae</taxon>
        <taxon>Solanum</taxon>
        <taxon>Solanum subgen. Lycopersicon</taxon>
    </lineage>
</organism>
<dbReference type="GO" id="GO:0080188">
    <property type="term" value="P:gene silencing by siRNA-directed DNA methylation"/>
    <property type="evidence" value="ECO:0007669"/>
    <property type="project" value="InterPro"/>
</dbReference>
<keyword evidence="4" id="KW-0067">ATP-binding</keyword>
<dbReference type="HOGENOM" id="CLU_702850_0_0_1"/>
<dbReference type="InterPro" id="IPR038718">
    <property type="entry name" value="SNF2-like_sf"/>
</dbReference>
<dbReference type="SUPFAM" id="SSF52540">
    <property type="entry name" value="P-loop containing nucleoside triphosphate hydrolases"/>
    <property type="match status" value="1"/>
</dbReference>
<keyword evidence="5" id="KW-0539">Nucleus</keyword>
<dbReference type="Gramene" id="Solyc08g077600.1.1">
    <property type="protein sequence ID" value="Solyc08g077600.1.1"/>
    <property type="gene ID" value="Solyc08g077600.1"/>
</dbReference>
<reference evidence="8" key="1">
    <citation type="journal article" date="2012" name="Nature">
        <title>The tomato genome sequence provides insights into fleshy fruit evolution.</title>
        <authorList>
            <consortium name="Tomato Genome Consortium"/>
        </authorList>
    </citation>
    <scope>NUCLEOTIDE SEQUENCE [LARGE SCALE GENOMIC DNA]</scope>
    <source>
        <strain evidence="8">cv. Heinz 1706</strain>
    </source>
</reference>
<dbReference type="InParanoid" id="K4CNB9"/>
<dbReference type="Gene3D" id="3.40.50.10810">
    <property type="entry name" value="Tandem AAA-ATPase domain"/>
    <property type="match status" value="2"/>
</dbReference>
<sequence>MDSGDGSASRWFCRKCKRPITKTRYTSCECGCKTWVNDGTNEKWLIVDISLASPSLNNKGPNLRSDDRESEQDCEVAGRKRSMMNPAETENQNKGRTYFLRPRTVWDLVSPNVKAAMYPHQRGGFEFMWKHIAGAITFERLREPLSKSRGGCIISHPPGTERIRLTIVFLQSLLKMYPKSQPIIIAPSRRKDTQFIHLVKLKSWAESNSVLGISYDLFRKLMLEDGEVNAKVIQKMLLKSPGLLVLEEGHTARNENSRVWKALKKVEIEKRILLSGTPFQNNIKEFYNTLSIVCPKFVEDSEQKWASLSSSIDNNPRALEKLRDIIAAIVHTCSEDVKKVSIPGLKSTVIHLKPTDLQKELLKKIPGHPGFLSNLLSLISIHPSLVANRKEFL</sequence>
<feature type="region of interest" description="Disordered" evidence="6">
    <location>
        <begin position="57"/>
        <end position="90"/>
    </location>
</feature>
<dbReference type="STRING" id="4081.K4CNB9"/>
<dbReference type="GO" id="GO:0005524">
    <property type="term" value="F:ATP binding"/>
    <property type="evidence" value="ECO:0007669"/>
    <property type="project" value="UniProtKB-KW"/>
</dbReference>
<dbReference type="AlphaFoldDB" id="K4CNB9"/>
<dbReference type="eggNOG" id="KOG0390">
    <property type="taxonomic scope" value="Eukaryota"/>
</dbReference>
<keyword evidence="3" id="KW-0378">Hydrolase</keyword>
<evidence type="ECO:0000256" key="1">
    <source>
        <dbReference type="ARBA" id="ARBA00004123"/>
    </source>
</evidence>
<evidence type="ECO:0000256" key="3">
    <source>
        <dbReference type="ARBA" id="ARBA00022806"/>
    </source>
</evidence>
<keyword evidence="2" id="KW-0547">Nucleotide-binding</keyword>
<dbReference type="PaxDb" id="4081-Solyc08g077600.1.1"/>
<keyword evidence="3" id="KW-0347">Helicase</keyword>
<dbReference type="Pfam" id="PF00176">
    <property type="entry name" value="SNF2-rel_dom"/>
    <property type="match status" value="1"/>
</dbReference>
<evidence type="ECO:0000259" key="7">
    <source>
        <dbReference type="PROSITE" id="PS51192"/>
    </source>
</evidence>
<dbReference type="InterPro" id="IPR014001">
    <property type="entry name" value="Helicase_ATP-bd"/>
</dbReference>
<dbReference type="Proteomes" id="UP000004994">
    <property type="component" value="Chromosome 8"/>
</dbReference>
<dbReference type="InterPro" id="IPR027417">
    <property type="entry name" value="P-loop_NTPase"/>
</dbReference>
<name>K4CNB9_SOLLC</name>
<dbReference type="PANTHER" id="PTHR45821">
    <property type="entry name" value="SNF2 DOMAIN-CONTAINING PROTEIN CLASSY 2-RELATED"/>
    <property type="match status" value="1"/>
</dbReference>
<accession>K4CNB9</accession>
<dbReference type="GO" id="GO:0005634">
    <property type="term" value="C:nucleus"/>
    <property type="evidence" value="ECO:0007669"/>
    <property type="project" value="UniProtKB-SubCell"/>
</dbReference>
<keyword evidence="9" id="KW-1185">Reference proteome</keyword>
<evidence type="ECO:0000313" key="8">
    <source>
        <dbReference type="EnsemblPlants" id="Solyc08g077600.1.1"/>
    </source>
</evidence>
<evidence type="ECO:0000256" key="6">
    <source>
        <dbReference type="SAM" id="MobiDB-lite"/>
    </source>
</evidence>
<evidence type="ECO:0000256" key="4">
    <source>
        <dbReference type="ARBA" id="ARBA00022840"/>
    </source>
</evidence>
<reference evidence="8" key="2">
    <citation type="submission" date="2015-06" db="UniProtKB">
        <authorList>
            <consortium name="EnsemblPlants"/>
        </authorList>
    </citation>
    <scope>IDENTIFICATION</scope>
    <source>
        <strain evidence="8">cv. Heinz 1706</strain>
    </source>
</reference>
<dbReference type="PhylomeDB" id="K4CNB9"/>
<dbReference type="PANTHER" id="PTHR45821:SF22">
    <property type="entry name" value="ATP-DEPENDENT HELICASE"/>
    <property type="match status" value="1"/>
</dbReference>
<dbReference type="GO" id="GO:0004386">
    <property type="term" value="F:helicase activity"/>
    <property type="evidence" value="ECO:0007669"/>
    <property type="project" value="UniProtKB-KW"/>
</dbReference>
<proteinExistence type="predicted"/>
<dbReference type="EnsemblPlants" id="Solyc08g077600.1.1">
    <property type="protein sequence ID" value="Solyc08g077600.1.1"/>
    <property type="gene ID" value="Solyc08g077600.1"/>
</dbReference>
<evidence type="ECO:0000313" key="9">
    <source>
        <dbReference type="Proteomes" id="UP000004994"/>
    </source>
</evidence>
<protein>
    <recommendedName>
        <fullName evidence="7">Helicase ATP-binding domain-containing protein</fullName>
    </recommendedName>
</protein>
<dbReference type="InterPro" id="IPR044567">
    <property type="entry name" value="CLSY/DRD1"/>
</dbReference>
<evidence type="ECO:0000256" key="5">
    <source>
        <dbReference type="ARBA" id="ARBA00023242"/>
    </source>
</evidence>
<dbReference type="PROSITE" id="PS51192">
    <property type="entry name" value="HELICASE_ATP_BIND_1"/>
    <property type="match status" value="1"/>
</dbReference>
<evidence type="ECO:0000256" key="2">
    <source>
        <dbReference type="ARBA" id="ARBA00022741"/>
    </source>
</evidence>
<dbReference type="InterPro" id="IPR000330">
    <property type="entry name" value="SNF2_N"/>
</dbReference>
<comment type="subcellular location">
    <subcellularLocation>
        <location evidence="1">Nucleus</location>
    </subcellularLocation>
</comment>